<dbReference type="GO" id="GO:0070985">
    <property type="term" value="C:transcription factor TFIIK complex"/>
    <property type="evidence" value="ECO:0007669"/>
    <property type="project" value="UniProtKB-ARBA"/>
</dbReference>
<dbReference type="OrthoDB" id="5963at2759"/>
<evidence type="ECO:0000256" key="7">
    <source>
        <dbReference type="ARBA" id="ARBA00029873"/>
    </source>
</evidence>
<dbReference type="InterPro" id="IPR015877">
    <property type="entry name" value="MAT1_centre"/>
</dbReference>
<evidence type="ECO:0000313" key="13">
    <source>
        <dbReference type="EMBL" id="KZT26493.1"/>
    </source>
</evidence>
<reference evidence="13 14" key="1">
    <citation type="journal article" date="2016" name="Mol. Biol. Evol.">
        <title>Comparative Genomics of Early-Diverging Mushroom-Forming Fungi Provides Insights into the Origins of Lignocellulose Decay Capabilities.</title>
        <authorList>
            <person name="Nagy L.G."/>
            <person name="Riley R."/>
            <person name="Tritt A."/>
            <person name="Adam C."/>
            <person name="Daum C."/>
            <person name="Floudas D."/>
            <person name="Sun H."/>
            <person name="Yadav J.S."/>
            <person name="Pangilinan J."/>
            <person name="Larsson K.H."/>
            <person name="Matsuura K."/>
            <person name="Barry K."/>
            <person name="Labutti K."/>
            <person name="Kuo R."/>
            <person name="Ohm R.A."/>
            <person name="Bhattacharya S.S."/>
            <person name="Shirouzu T."/>
            <person name="Yoshinaga Y."/>
            <person name="Martin F.M."/>
            <person name="Grigoriev I.V."/>
            <person name="Hibbett D.S."/>
        </authorList>
    </citation>
    <scope>NUCLEOTIDE SEQUENCE [LARGE SCALE GENOMIC DNA]</scope>
    <source>
        <strain evidence="13 14">HHB14362 ss-1</strain>
    </source>
</reference>
<evidence type="ECO:0000313" key="14">
    <source>
        <dbReference type="Proteomes" id="UP000076761"/>
    </source>
</evidence>
<keyword evidence="14" id="KW-1185">Reference proteome</keyword>
<dbReference type="InterPro" id="IPR001841">
    <property type="entry name" value="Znf_RING"/>
</dbReference>
<dbReference type="GO" id="GO:0006357">
    <property type="term" value="P:regulation of transcription by RNA polymerase II"/>
    <property type="evidence" value="ECO:0007669"/>
    <property type="project" value="TreeGrafter"/>
</dbReference>
<dbReference type="InParanoid" id="A0A165TD60"/>
<keyword evidence="13" id="KW-0418">Kinase</keyword>
<dbReference type="EMBL" id="KV425566">
    <property type="protein sequence ID" value="KZT26493.1"/>
    <property type="molecule type" value="Genomic_DNA"/>
</dbReference>
<dbReference type="FunFam" id="3.30.40.10:FF:000037">
    <property type="entry name" value="Cdk-activating kinase assembly factor MAT1, centre"/>
    <property type="match status" value="1"/>
</dbReference>
<keyword evidence="10" id="KW-0175">Coiled coil</keyword>
<gene>
    <name evidence="13" type="ORF">NEOLEDRAFT_1155611</name>
</gene>
<dbReference type="PANTHER" id="PTHR12683">
    <property type="entry name" value="CDK-ACTIVATING KINASE ASSEMBLY FACTOR MAT1"/>
    <property type="match status" value="1"/>
</dbReference>
<feature type="region of interest" description="Disordered" evidence="11">
    <location>
        <begin position="1"/>
        <end position="35"/>
    </location>
</feature>
<dbReference type="GO" id="GO:0061575">
    <property type="term" value="F:cyclin-dependent protein serine/threonine kinase activator activity"/>
    <property type="evidence" value="ECO:0007669"/>
    <property type="project" value="InterPro"/>
</dbReference>
<evidence type="ECO:0000256" key="3">
    <source>
        <dbReference type="ARBA" id="ARBA00022723"/>
    </source>
</evidence>
<evidence type="ECO:0000256" key="2">
    <source>
        <dbReference type="ARBA" id="ARBA00022257"/>
    </source>
</evidence>
<keyword evidence="13" id="KW-0808">Transferase</keyword>
<keyword evidence="4 9" id="KW-0863">Zinc-finger</keyword>
<dbReference type="SUPFAM" id="SSF57850">
    <property type="entry name" value="RING/U-box"/>
    <property type="match status" value="1"/>
</dbReference>
<evidence type="ECO:0000256" key="1">
    <source>
        <dbReference type="ARBA" id="ARBA00004123"/>
    </source>
</evidence>
<evidence type="ECO:0000256" key="9">
    <source>
        <dbReference type="PROSITE-ProRule" id="PRU00175"/>
    </source>
</evidence>
<dbReference type="NCBIfam" id="TIGR00570">
    <property type="entry name" value="cdk7"/>
    <property type="match status" value="1"/>
</dbReference>
<keyword evidence="5" id="KW-0862">Zinc</keyword>
<keyword evidence="6" id="KW-0539">Nucleus</keyword>
<dbReference type="Gene3D" id="3.30.40.10">
    <property type="entry name" value="Zinc/RING finger domain, C3HC4 (zinc finger)"/>
    <property type="match status" value="1"/>
</dbReference>
<dbReference type="Pfam" id="PF17121">
    <property type="entry name" value="zf-C3HC4_5"/>
    <property type="match status" value="1"/>
</dbReference>
<evidence type="ECO:0000256" key="11">
    <source>
        <dbReference type="SAM" id="MobiDB-lite"/>
    </source>
</evidence>
<dbReference type="Proteomes" id="UP000076761">
    <property type="component" value="Unassembled WGS sequence"/>
</dbReference>
<evidence type="ECO:0000256" key="6">
    <source>
        <dbReference type="ARBA" id="ARBA00023242"/>
    </source>
</evidence>
<comment type="subcellular location">
    <subcellularLocation>
        <location evidence="1">Nucleus</location>
    </subcellularLocation>
</comment>
<dbReference type="GO" id="GO:0008270">
    <property type="term" value="F:zinc ion binding"/>
    <property type="evidence" value="ECO:0007669"/>
    <property type="project" value="UniProtKB-KW"/>
</dbReference>
<dbReference type="CDD" id="cd16573">
    <property type="entry name" value="RING-HC_TFB3-like"/>
    <property type="match status" value="1"/>
</dbReference>
<dbReference type="InterPro" id="IPR004575">
    <property type="entry name" value="MAT1/Tfb3"/>
</dbReference>
<dbReference type="STRING" id="1314782.A0A165TD60"/>
<protein>
    <recommendedName>
        <fullName evidence="2">RNA polymerase II transcription factor B subunit 3</fullName>
    </recommendedName>
    <alternativeName>
        <fullName evidence="8">RNA polymerase II transcription factor B 38 kDa subunit</fullName>
    </alternativeName>
    <alternativeName>
        <fullName evidence="7">RNA polymerase II transcription factor B p38 subunit</fullName>
    </alternativeName>
</protein>
<organism evidence="13 14">
    <name type="scientific">Neolentinus lepideus HHB14362 ss-1</name>
    <dbReference type="NCBI Taxonomy" id="1314782"/>
    <lineage>
        <taxon>Eukaryota</taxon>
        <taxon>Fungi</taxon>
        <taxon>Dikarya</taxon>
        <taxon>Basidiomycota</taxon>
        <taxon>Agaricomycotina</taxon>
        <taxon>Agaricomycetes</taxon>
        <taxon>Gloeophyllales</taxon>
        <taxon>Gloeophyllaceae</taxon>
        <taxon>Neolentinus</taxon>
    </lineage>
</organism>
<dbReference type="AlphaFoldDB" id="A0A165TD60"/>
<dbReference type="InterPro" id="IPR013083">
    <property type="entry name" value="Znf_RING/FYVE/PHD"/>
</dbReference>
<dbReference type="SMART" id="SM00184">
    <property type="entry name" value="RING"/>
    <property type="match status" value="1"/>
</dbReference>
<dbReference type="GO" id="GO:0006289">
    <property type="term" value="P:nucleotide-excision repair"/>
    <property type="evidence" value="ECO:0007669"/>
    <property type="project" value="InterPro"/>
</dbReference>
<accession>A0A165TD60</accession>
<proteinExistence type="predicted"/>
<dbReference type="InterPro" id="IPR017907">
    <property type="entry name" value="Znf_RING_CS"/>
</dbReference>
<evidence type="ECO:0000256" key="10">
    <source>
        <dbReference type="SAM" id="Coils"/>
    </source>
</evidence>
<evidence type="ECO:0000256" key="8">
    <source>
        <dbReference type="ARBA" id="ARBA00033277"/>
    </source>
</evidence>
<dbReference type="GO" id="GO:0016301">
    <property type="term" value="F:kinase activity"/>
    <property type="evidence" value="ECO:0007669"/>
    <property type="project" value="UniProtKB-KW"/>
</dbReference>
<dbReference type="PROSITE" id="PS50089">
    <property type="entry name" value="ZF_RING_2"/>
    <property type="match status" value="1"/>
</dbReference>
<sequence>MATRTSVGGWLRGTTVRKGGSSNGHSRAAAGTPVVQSTSTTVFGGGVKDPSGRVSEFSSMDDQCPVCRSDRYLNPKLRLLVSSQCYHKMCESCIDRLFTLGPAPCPICQKTLRKLAFTPQTFEDLAVEKEVAVRRRIGKEFNKRREDFPDLRSYNDYLEEVEDITFNLINNIEVERTEERIAELRRASAAMTSANAARELEYAASLQAAEDAEKLARQQRAFKAAQEEEEEREERERERMKVIELLERSEMTEDEVKREVERWRREREKKRQAEARRQEMQAKNLRQRAAAQSQMVADPPHVPIQDDYYAWEDMYTMMDTYRDPAHDAVMRDSEGIMRAGGYMIEEAWERAIRSAVAGLDIMPIDDDDEDQWNGALGEGVTVEGEGNVVAASA</sequence>
<evidence type="ECO:0000256" key="5">
    <source>
        <dbReference type="ARBA" id="ARBA00022833"/>
    </source>
</evidence>
<keyword evidence="3" id="KW-0479">Metal-binding</keyword>
<feature type="coiled-coil region" evidence="10">
    <location>
        <begin position="174"/>
        <end position="295"/>
    </location>
</feature>
<dbReference type="PANTHER" id="PTHR12683:SF13">
    <property type="entry name" value="CDK-ACTIVATING KINASE ASSEMBLY FACTOR MAT1"/>
    <property type="match status" value="1"/>
</dbReference>
<name>A0A165TD60_9AGAM</name>
<dbReference type="Pfam" id="PF06391">
    <property type="entry name" value="MAT1"/>
    <property type="match status" value="1"/>
</dbReference>
<evidence type="ECO:0000259" key="12">
    <source>
        <dbReference type="PROSITE" id="PS50089"/>
    </source>
</evidence>
<evidence type="ECO:0000256" key="4">
    <source>
        <dbReference type="ARBA" id="ARBA00022771"/>
    </source>
</evidence>
<feature type="domain" description="RING-type" evidence="12">
    <location>
        <begin position="64"/>
        <end position="109"/>
    </location>
</feature>
<dbReference type="PROSITE" id="PS00518">
    <property type="entry name" value="ZF_RING_1"/>
    <property type="match status" value="1"/>
</dbReference>